<sequence>MLISVLFPTRANVDEFGVTPYNAGLVTELPSVINCNSLTISLFVVTLCAETILSLP</sequence>
<evidence type="ECO:0000313" key="1">
    <source>
        <dbReference type="EMBL" id="AKH48267.1"/>
    </source>
</evidence>
<reference evidence="1" key="1">
    <citation type="journal article" date="2015" name="Front. Microbiol.">
        <title>Combining genomic sequencing methods to explore viral diversity and reveal potential virus-host interactions.</title>
        <authorList>
            <person name="Chow C.E."/>
            <person name="Winget D.M."/>
            <person name="White R.A.III."/>
            <person name="Hallam S.J."/>
            <person name="Suttle C.A."/>
        </authorList>
    </citation>
    <scope>NUCLEOTIDE SEQUENCE</scope>
    <source>
        <strain evidence="1">Oxic1_7</strain>
    </source>
</reference>
<proteinExistence type="predicted"/>
<dbReference type="EMBL" id="KR029602">
    <property type="protein sequence ID" value="AKH48267.1"/>
    <property type="molecule type" value="Genomic_DNA"/>
</dbReference>
<accession>A0A0F7LA35</accession>
<name>A0A0F7LA35_9VIRU</name>
<protein>
    <submittedName>
        <fullName evidence="1">Uncharacterized protein</fullName>
    </submittedName>
</protein>
<organism evidence="1">
    <name type="scientific">uncultured marine virus</name>
    <dbReference type="NCBI Taxonomy" id="186617"/>
    <lineage>
        <taxon>Viruses</taxon>
        <taxon>environmental samples</taxon>
    </lineage>
</organism>
<reference evidence="1" key="2">
    <citation type="submission" date="2015-03" db="EMBL/GenBank/DDBJ databases">
        <authorList>
            <person name="Chow C.-E.T."/>
            <person name="Winget D.M."/>
            <person name="White R.A.III."/>
            <person name="Hallam S.J."/>
            <person name="Suttle C.A."/>
        </authorList>
    </citation>
    <scope>NUCLEOTIDE SEQUENCE</scope>
    <source>
        <strain evidence="1">Oxic1_7</strain>
    </source>
</reference>